<reference evidence="2 3" key="1">
    <citation type="journal article" date="2019" name="Genome Biol. Evol.">
        <title>Insights into the evolution of the New World diploid cottons (Gossypium, subgenus Houzingenia) based on genome sequencing.</title>
        <authorList>
            <person name="Grover C.E."/>
            <person name="Arick M.A. 2nd"/>
            <person name="Thrash A."/>
            <person name="Conover J.L."/>
            <person name="Sanders W.S."/>
            <person name="Peterson D.G."/>
            <person name="Frelichowski J.E."/>
            <person name="Scheffler J.A."/>
            <person name="Scheffler B.E."/>
            <person name="Wendel J.F."/>
        </authorList>
    </citation>
    <scope>NUCLEOTIDE SEQUENCE [LARGE SCALE GENOMIC DNA]</scope>
    <source>
        <strain evidence="2">157</strain>
        <tissue evidence="2">Leaf</tissue>
    </source>
</reference>
<proteinExistence type="predicted"/>
<dbReference type="Proteomes" id="UP000593572">
    <property type="component" value="Unassembled WGS sequence"/>
</dbReference>
<evidence type="ECO:0000313" key="2">
    <source>
        <dbReference type="EMBL" id="MBA0548912.1"/>
    </source>
</evidence>
<gene>
    <name evidence="2" type="ORF">Golob_019975</name>
</gene>
<feature type="compositionally biased region" description="Acidic residues" evidence="1">
    <location>
        <begin position="12"/>
        <end position="29"/>
    </location>
</feature>
<dbReference type="AlphaFoldDB" id="A0A7J8L9A6"/>
<accession>A0A7J8L9A6</accession>
<dbReference type="EMBL" id="JABEZX010000001">
    <property type="protein sequence ID" value="MBA0548912.1"/>
    <property type="molecule type" value="Genomic_DNA"/>
</dbReference>
<evidence type="ECO:0000256" key="1">
    <source>
        <dbReference type="SAM" id="MobiDB-lite"/>
    </source>
</evidence>
<name>A0A7J8L9A6_9ROSI</name>
<feature type="region of interest" description="Disordered" evidence="1">
    <location>
        <begin position="1"/>
        <end position="29"/>
    </location>
</feature>
<comment type="caution">
    <text evidence="2">The sequence shown here is derived from an EMBL/GenBank/DDBJ whole genome shotgun (WGS) entry which is preliminary data.</text>
</comment>
<sequence length="29" mass="3434">MEDKMANLNLANEEEEAFQEEVTEVEEDF</sequence>
<evidence type="ECO:0000313" key="3">
    <source>
        <dbReference type="Proteomes" id="UP000593572"/>
    </source>
</evidence>
<organism evidence="2 3">
    <name type="scientific">Gossypium lobatum</name>
    <dbReference type="NCBI Taxonomy" id="34289"/>
    <lineage>
        <taxon>Eukaryota</taxon>
        <taxon>Viridiplantae</taxon>
        <taxon>Streptophyta</taxon>
        <taxon>Embryophyta</taxon>
        <taxon>Tracheophyta</taxon>
        <taxon>Spermatophyta</taxon>
        <taxon>Magnoliopsida</taxon>
        <taxon>eudicotyledons</taxon>
        <taxon>Gunneridae</taxon>
        <taxon>Pentapetalae</taxon>
        <taxon>rosids</taxon>
        <taxon>malvids</taxon>
        <taxon>Malvales</taxon>
        <taxon>Malvaceae</taxon>
        <taxon>Malvoideae</taxon>
        <taxon>Gossypium</taxon>
    </lineage>
</organism>
<keyword evidence="3" id="KW-1185">Reference proteome</keyword>
<protein>
    <submittedName>
        <fullName evidence="2">Uncharacterized protein</fullName>
    </submittedName>
</protein>